<evidence type="ECO:0000256" key="6">
    <source>
        <dbReference type="RuleBase" id="RU000661"/>
    </source>
</evidence>
<name>A0A1F4XEI6_9BACT</name>
<gene>
    <name evidence="7" type="ORF">A2943_01630</name>
</gene>
<dbReference type="AlphaFoldDB" id="A0A1F4XEI6"/>
<evidence type="ECO:0000256" key="4">
    <source>
        <dbReference type="ARBA" id="ARBA00035494"/>
    </source>
</evidence>
<dbReference type="PROSITE" id="PS01167">
    <property type="entry name" value="RIBOSOMAL_L17"/>
    <property type="match status" value="1"/>
</dbReference>
<evidence type="ECO:0000313" key="7">
    <source>
        <dbReference type="EMBL" id="OGC80062.1"/>
    </source>
</evidence>
<dbReference type="Proteomes" id="UP000176185">
    <property type="component" value="Unassembled WGS sequence"/>
</dbReference>
<dbReference type="InterPro" id="IPR000456">
    <property type="entry name" value="Ribosomal_bL17"/>
</dbReference>
<evidence type="ECO:0000256" key="1">
    <source>
        <dbReference type="ARBA" id="ARBA00008777"/>
    </source>
</evidence>
<dbReference type="Gene3D" id="3.90.1030.10">
    <property type="entry name" value="Ribosomal protein L17"/>
    <property type="match status" value="1"/>
</dbReference>
<dbReference type="EMBL" id="MEWX01000030">
    <property type="protein sequence ID" value="OGC80062.1"/>
    <property type="molecule type" value="Genomic_DNA"/>
</dbReference>
<protein>
    <recommendedName>
        <fullName evidence="4 6">50S ribosomal protein L17</fullName>
    </recommendedName>
</protein>
<dbReference type="GO" id="GO:0006412">
    <property type="term" value="P:translation"/>
    <property type="evidence" value="ECO:0007669"/>
    <property type="project" value="InterPro"/>
</dbReference>
<evidence type="ECO:0000313" key="8">
    <source>
        <dbReference type="Proteomes" id="UP000176185"/>
    </source>
</evidence>
<dbReference type="GO" id="GO:0022625">
    <property type="term" value="C:cytosolic large ribosomal subunit"/>
    <property type="evidence" value="ECO:0007669"/>
    <property type="project" value="TreeGrafter"/>
</dbReference>
<comment type="similarity">
    <text evidence="1 5">Belongs to the bacterial ribosomal protein bL17 family.</text>
</comment>
<comment type="caution">
    <text evidence="7">The sequence shown here is derived from an EMBL/GenBank/DDBJ whole genome shotgun (WGS) entry which is preliminary data.</text>
</comment>
<keyword evidence="2 5" id="KW-0689">Ribosomal protein</keyword>
<dbReference type="Pfam" id="PF01196">
    <property type="entry name" value="Ribosomal_L17"/>
    <property type="match status" value="1"/>
</dbReference>
<dbReference type="STRING" id="1797243.A2943_01630"/>
<organism evidence="7 8">
    <name type="scientific">Candidatus Adlerbacteria bacterium RIFCSPLOWO2_01_FULL_51_16</name>
    <dbReference type="NCBI Taxonomy" id="1797243"/>
    <lineage>
        <taxon>Bacteria</taxon>
        <taxon>Candidatus Adleribacteriota</taxon>
    </lineage>
</organism>
<dbReference type="InterPro" id="IPR036373">
    <property type="entry name" value="Ribosomal_bL17_sf"/>
</dbReference>
<dbReference type="NCBIfam" id="TIGR00059">
    <property type="entry name" value="L17"/>
    <property type="match status" value="1"/>
</dbReference>
<reference evidence="7 8" key="1">
    <citation type="journal article" date="2016" name="Nat. Commun.">
        <title>Thousands of microbial genomes shed light on interconnected biogeochemical processes in an aquifer system.</title>
        <authorList>
            <person name="Anantharaman K."/>
            <person name="Brown C.T."/>
            <person name="Hug L.A."/>
            <person name="Sharon I."/>
            <person name="Castelle C.J."/>
            <person name="Probst A.J."/>
            <person name="Thomas B.C."/>
            <person name="Singh A."/>
            <person name="Wilkins M.J."/>
            <person name="Karaoz U."/>
            <person name="Brodie E.L."/>
            <person name="Williams K.H."/>
            <person name="Hubbard S.S."/>
            <person name="Banfield J.F."/>
        </authorList>
    </citation>
    <scope>NUCLEOTIDE SEQUENCE [LARGE SCALE GENOMIC DNA]</scope>
</reference>
<accession>A0A1F4XEI6</accession>
<dbReference type="GO" id="GO:0003735">
    <property type="term" value="F:structural constituent of ribosome"/>
    <property type="evidence" value="ECO:0007669"/>
    <property type="project" value="InterPro"/>
</dbReference>
<evidence type="ECO:0000256" key="5">
    <source>
        <dbReference type="RuleBase" id="RU000660"/>
    </source>
</evidence>
<dbReference type="PANTHER" id="PTHR14413:SF16">
    <property type="entry name" value="LARGE RIBOSOMAL SUBUNIT PROTEIN BL17M"/>
    <property type="match status" value="1"/>
</dbReference>
<dbReference type="PANTHER" id="PTHR14413">
    <property type="entry name" value="RIBOSOMAL PROTEIN L17"/>
    <property type="match status" value="1"/>
</dbReference>
<proteinExistence type="inferred from homology"/>
<evidence type="ECO:0000256" key="2">
    <source>
        <dbReference type="ARBA" id="ARBA00022980"/>
    </source>
</evidence>
<evidence type="ECO:0000256" key="3">
    <source>
        <dbReference type="ARBA" id="ARBA00023274"/>
    </source>
</evidence>
<sequence length="115" mass="12870">MKHGKKHRKLGREKGPREALLRSLARSLILRGRIQTTEARAKEIRPLVEKMVTRGRIPTLANRRMLISQLHDEGAVTKLIGKAEGYKTRSGGYLRIVKMGPRAGDAASMAIIEFV</sequence>
<dbReference type="InterPro" id="IPR047859">
    <property type="entry name" value="Ribosomal_bL17_CS"/>
</dbReference>
<dbReference type="SUPFAM" id="SSF64263">
    <property type="entry name" value="Prokaryotic ribosomal protein L17"/>
    <property type="match status" value="1"/>
</dbReference>
<keyword evidence="3 5" id="KW-0687">Ribonucleoprotein</keyword>